<dbReference type="EMBL" id="JBIAHM010000016">
    <property type="protein sequence ID" value="MFE9604311.1"/>
    <property type="molecule type" value="Genomic_DNA"/>
</dbReference>
<accession>A0ABW6MDV3</accession>
<evidence type="ECO:0000313" key="2">
    <source>
        <dbReference type="EMBL" id="MFE9604311.1"/>
    </source>
</evidence>
<dbReference type="PANTHER" id="PTHR44013:SF1">
    <property type="entry name" value="ZINC-TYPE ALCOHOL DEHYDROGENASE-LIKE PROTEIN C16A3.02C"/>
    <property type="match status" value="1"/>
</dbReference>
<name>A0ABW6MDV3_9ACTN</name>
<sequence length="327" mass="34170">MKAIVQDVYGPADVLELRDIDRPVPGPDEVLIRVRAAGAGPDVWHLMTGLPYPARLVFGLRRPKNPVPGWDGAGVVEAVGPGVTDLEPGDAVHGECRGSFAEFALAKAGRIARKPDSLTFEQAAAVPCSGVTALQALHTKAGLRPGQQVLVIGASGGVGSFAVQLATAHGAEATAVCGPDAADFVRSLGAVDVIDYTREEITDRPRRYDVVLDAAGNRSVSLLRSVLAPHGTLVRVGGEGGSQWFADAGIRLEMGLRSLLGGRKLRGMLAVVRRADLLTLDAIIDKGELTPVVDRTFPLAEAADAVRHLEHGHPQGKVVVTVAGPGD</sequence>
<gene>
    <name evidence="2" type="ORF">ACFYNQ_37900</name>
</gene>
<reference evidence="2 3" key="1">
    <citation type="submission" date="2024-10" db="EMBL/GenBank/DDBJ databases">
        <title>The Natural Products Discovery Center: Release of the First 8490 Sequenced Strains for Exploring Actinobacteria Biosynthetic Diversity.</title>
        <authorList>
            <person name="Kalkreuter E."/>
            <person name="Kautsar S.A."/>
            <person name="Yang D."/>
            <person name="Bader C.D."/>
            <person name="Teijaro C.N."/>
            <person name="Fluegel L."/>
            <person name="Davis C.M."/>
            <person name="Simpson J.R."/>
            <person name="Lauterbach L."/>
            <person name="Steele A.D."/>
            <person name="Gui C."/>
            <person name="Meng S."/>
            <person name="Li G."/>
            <person name="Viehrig K."/>
            <person name="Ye F."/>
            <person name="Su P."/>
            <person name="Kiefer A.F."/>
            <person name="Nichols A."/>
            <person name="Cepeda A.J."/>
            <person name="Yan W."/>
            <person name="Fan B."/>
            <person name="Jiang Y."/>
            <person name="Adhikari A."/>
            <person name="Zheng C.-J."/>
            <person name="Schuster L."/>
            <person name="Cowan T.M."/>
            <person name="Smanski M.J."/>
            <person name="Chevrette M.G."/>
            <person name="De Carvalho L.P.S."/>
            <person name="Shen B."/>
        </authorList>
    </citation>
    <scope>NUCLEOTIDE SEQUENCE [LARGE SCALE GENOMIC DNA]</scope>
    <source>
        <strain evidence="2 3">NPDC006488</strain>
    </source>
</reference>
<dbReference type="Pfam" id="PF13602">
    <property type="entry name" value="ADH_zinc_N_2"/>
    <property type="match status" value="1"/>
</dbReference>
<dbReference type="SUPFAM" id="SSF51735">
    <property type="entry name" value="NAD(P)-binding Rossmann-fold domains"/>
    <property type="match status" value="1"/>
</dbReference>
<keyword evidence="3" id="KW-1185">Reference proteome</keyword>
<dbReference type="InterPro" id="IPR013154">
    <property type="entry name" value="ADH-like_N"/>
</dbReference>
<dbReference type="SMART" id="SM00829">
    <property type="entry name" value="PKS_ER"/>
    <property type="match status" value="1"/>
</dbReference>
<dbReference type="InterPro" id="IPR020843">
    <property type="entry name" value="ER"/>
</dbReference>
<feature type="domain" description="Enoyl reductase (ER)" evidence="1">
    <location>
        <begin position="10"/>
        <end position="320"/>
    </location>
</feature>
<dbReference type="Gene3D" id="3.40.50.720">
    <property type="entry name" value="NAD(P)-binding Rossmann-like Domain"/>
    <property type="match status" value="1"/>
</dbReference>
<dbReference type="InterPro" id="IPR052733">
    <property type="entry name" value="Chloroplast_QOR"/>
</dbReference>
<dbReference type="InterPro" id="IPR011032">
    <property type="entry name" value="GroES-like_sf"/>
</dbReference>
<organism evidence="2 3">
    <name type="scientific">Streptomyces hokutonensis</name>
    <dbReference type="NCBI Taxonomy" id="1306990"/>
    <lineage>
        <taxon>Bacteria</taxon>
        <taxon>Bacillati</taxon>
        <taxon>Actinomycetota</taxon>
        <taxon>Actinomycetes</taxon>
        <taxon>Kitasatosporales</taxon>
        <taxon>Streptomycetaceae</taxon>
        <taxon>Streptomyces</taxon>
    </lineage>
</organism>
<comment type="caution">
    <text evidence="2">The sequence shown here is derived from an EMBL/GenBank/DDBJ whole genome shotgun (WGS) entry which is preliminary data.</text>
</comment>
<dbReference type="Pfam" id="PF08240">
    <property type="entry name" value="ADH_N"/>
    <property type="match status" value="1"/>
</dbReference>
<dbReference type="Proteomes" id="UP001601303">
    <property type="component" value="Unassembled WGS sequence"/>
</dbReference>
<evidence type="ECO:0000259" key="1">
    <source>
        <dbReference type="SMART" id="SM00829"/>
    </source>
</evidence>
<protein>
    <submittedName>
        <fullName evidence="2">NAD(P)-dependent alcohol dehydrogenase</fullName>
    </submittedName>
</protein>
<dbReference type="SUPFAM" id="SSF50129">
    <property type="entry name" value="GroES-like"/>
    <property type="match status" value="1"/>
</dbReference>
<dbReference type="RefSeq" id="WP_388113254.1">
    <property type="nucleotide sequence ID" value="NZ_JBIAHM010000016.1"/>
</dbReference>
<dbReference type="InterPro" id="IPR036291">
    <property type="entry name" value="NAD(P)-bd_dom_sf"/>
</dbReference>
<dbReference type="CDD" id="cd08267">
    <property type="entry name" value="MDR1"/>
    <property type="match status" value="1"/>
</dbReference>
<dbReference type="Gene3D" id="3.90.180.10">
    <property type="entry name" value="Medium-chain alcohol dehydrogenases, catalytic domain"/>
    <property type="match status" value="1"/>
</dbReference>
<dbReference type="PANTHER" id="PTHR44013">
    <property type="entry name" value="ZINC-TYPE ALCOHOL DEHYDROGENASE-LIKE PROTEIN C16A3.02C"/>
    <property type="match status" value="1"/>
</dbReference>
<evidence type="ECO:0000313" key="3">
    <source>
        <dbReference type="Proteomes" id="UP001601303"/>
    </source>
</evidence>
<proteinExistence type="predicted"/>